<dbReference type="SUPFAM" id="SSF53335">
    <property type="entry name" value="S-adenosyl-L-methionine-dependent methyltransferases"/>
    <property type="match status" value="1"/>
</dbReference>
<evidence type="ECO:0000256" key="3">
    <source>
        <dbReference type="ARBA" id="ARBA00022691"/>
    </source>
</evidence>
<proteinExistence type="predicted"/>
<evidence type="ECO:0000313" key="6">
    <source>
        <dbReference type="Proteomes" id="UP000586722"/>
    </source>
</evidence>
<dbReference type="GO" id="GO:0008757">
    <property type="term" value="F:S-adenosylmethionine-dependent methyltransferase activity"/>
    <property type="evidence" value="ECO:0007669"/>
    <property type="project" value="InterPro"/>
</dbReference>
<evidence type="ECO:0000256" key="1">
    <source>
        <dbReference type="ARBA" id="ARBA00022603"/>
    </source>
</evidence>
<keyword evidence="6" id="KW-1185">Reference proteome</keyword>
<dbReference type="Gene3D" id="3.40.50.150">
    <property type="entry name" value="Vaccinia Virus protein VP39"/>
    <property type="match status" value="2"/>
</dbReference>
<dbReference type="Proteomes" id="UP000586722">
    <property type="component" value="Unassembled WGS sequence"/>
</dbReference>
<keyword evidence="2" id="KW-0808">Transferase</keyword>
<dbReference type="InterPro" id="IPR007848">
    <property type="entry name" value="Small_mtfrase_dom"/>
</dbReference>
<organism evidence="5 6">
    <name type="scientific">Pannonibacter tanglangensis</name>
    <dbReference type="NCBI Taxonomy" id="2750084"/>
    <lineage>
        <taxon>Bacteria</taxon>
        <taxon>Pseudomonadati</taxon>
        <taxon>Pseudomonadota</taxon>
        <taxon>Alphaproteobacteria</taxon>
        <taxon>Hyphomicrobiales</taxon>
        <taxon>Stappiaceae</taxon>
        <taxon>Pannonibacter</taxon>
    </lineage>
</organism>
<dbReference type="Pfam" id="PF05175">
    <property type="entry name" value="MTS"/>
    <property type="match status" value="1"/>
</dbReference>
<protein>
    <submittedName>
        <fullName evidence="5">Methyltransferase</fullName>
    </submittedName>
</protein>
<dbReference type="PANTHER" id="PTHR47816:SF4">
    <property type="entry name" value="RIBOSOMAL RNA SMALL SUBUNIT METHYLTRANSFERASE C"/>
    <property type="match status" value="1"/>
</dbReference>
<evidence type="ECO:0000259" key="4">
    <source>
        <dbReference type="Pfam" id="PF05175"/>
    </source>
</evidence>
<dbReference type="RefSeq" id="WP_161708549.1">
    <property type="nucleotide sequence ID" value="NZ_JAABLQ010000001.1"/>
</dbReference>
<feature type="domain" description="Methyltransferase small" evidence="4">
    <location>
        <begin position="172"/>
        <end position="340"/>
    </location>
</feature>
<dbReference type="EMBL" id="JAABLQ010000001">
    <property type="protein sequence ID" value="NBN78618.1"/>
    <property type="molecule type" value="Genomic_DNA"/>
</dbReference>
<keyword evidence="3" id="KW-0949">S-adenosyl-L-methionine</keyword>
<dbReference type="InterPro" id="IPR046977">
    <property type="entry name" value="RsmC/RlmG"/>
</dbReference>
<reference evidence="6" key="1">
    <citation type="submission" date="2020-01" db="EMBL/GenBank/DDBJ databases">
        <authorList>
            <person name="Fang Y."/>
            <person name="Sun R."/>
            <person name="Nie L."/>
            <person name="He J."/>
            <person name="Hao L."/>
            <person name="Wang L."/>
            <person name="Su S."/>
            <person name="Lv E."/>
            <person name="Zhang Z."/>
            <person name="Xie R."/>
            <person name="Liu H."/>
        </authorList>
    </citation>
    <scope>NUCLEOTIDE SEQUENCE [LARGE SCALE GENOMIC DNA]</scope>
    <source>
        <strain evidence="6">XCT-53</strain>
    </source>
</reference>
<dbReference type="CDD" id="cd02440">
    <property type="entry name" value="AdoMet_MTases"/>
    <property type="match status" value="1"/>
</dbReference>
<gene>
    <name evidence="5" type="ORF">GWI72_10100</name>
</gene>
<dbReference type="InterPro" id="IPR029063">
    <property type="entry name" value="SAM-dependent_MTases_sf"/>
</dbReference>
<dbReference type="PANTHER" id="PTHR47816">
    <property type="entry name" value="RIBOSOMAL RNA SMALL SUBUNIT METHYLTRANSFERASE C"/>
    <property type="match status" value="1"/>
</dbReference>
<dbReference type="GO" id="GO:0032259">
    <property type="term" value="P:methylation"/>
    <property type="evidence" value="ECO:0007669"/>
    <property type="project" value="UniProtKB-KW"/>
</dbReference>
<dbReference type="AlphaFoldDB" id="A0A7X5F2K8"/>
<keyword evidence="1 5" id="KW-0489">Methyltransferase</keyword>
<comment type="caution">
    <text evidence="5">The sequence shown here is derived from an EMBL/GenBank/DDBJ whole genome shotgun (WGS) entry which is preliminary data.</text>
</comment>
<name>A0A7X5F2K8_9HYPH</name>
<sequence>MSDPVLETLLLPLANGTLDVPAAPARTLFLRARAGRDLALFDRDRLDLVQSFAPDRDALAASGYTAAPEVPGEGHELALILAPRQKQEARALIAQAFMRVRPGGRVIISAANAEGGKAFETDLAEIAGGLEGNQSKAKCRVAWALRDDARLNRALLDEWAAGDAPRPILDGRFVSRPGLFAWDHVDGATDLLLRTLPATLSGIGADLGAGFGVLSAGLLARCPRVAALDLYEAEKRALDLARDNLAEATAPRRLQFFWADVTKGLGRAYDFIAMNPPFHQATKADRTDVGQAFIRAAAKGLKPGGSLWMVANRHLPYEAVLNELFAEMAIVADEAGYKVIHARKGRGK</sequence>
<evidence type="ECO:0000256" key="2">
    <source>
        <dbReference type="ARBA" id="ARBA00022679"/>
    </source>
</evidence>
<accession>A0A7X5F2K8</accession>
<evidence type="ECO:0000313" key="5">
    <source>
        <dbReference type="EMBL" id="NBN78618.1"/>
    </source>
</evidence>